<dbReference type="EMBL" id="UXUI01011734">
    <property type="protein sequence ID" value="VDD96471.1"/>
    <property type="molecule type" value="Genomic_DNA"/>
</dbReference>
<keyword evidence="2" id="KW-1185">Reference proteome</keyword>
<proteinExistence type="predicted"/>
<accession>A0A0N4VM27</accession>
<evidence type="ECO:0000313" key="3">
    <source>
        <dbReference type="WBParaSite" id="EVEC_0001197801-mRNA-1"/>
    </source>
</evidence>
<reference evidence="1 2" key="2">
    <citation type="submission" date="2018-10" db="EMBL/GenBank/DDBJ databases">
        <authorList>
            <consortium name="Pathogen Informatics"/>
        </authorList>
    </citation>
    <scope>NUCLEOTIDE SEQUENCE [LARGE SCALE GENOMIC DNA]</scope>
</reference>
<organism evidence="3">
    <name type="scientific">Enterobius vermicularis</name>
    <name type="common">Human pinworm</name>
    <dbReference type="NCBI Taxonomy" id="51028"/>
    <lineage>
        <taxon>Eukaryota</taxon>
        <taxon>Metazoa</taxon>
        <taxon>Ecdysozoa</taxon>
        <taxon>Nematoda</taxon>
        <taxon>Chromadorea</taxon>
        <taxon>Rhabditida</taxon>
        <taxon>Spirurina</taxon>
        <taxon>Oxyuridomorpha</taxon>
        <taxon>Oxyuroidea</taxon>
        <taxon>Oxyuridae</taxon>
        <taxon>Enterobius</taxon>
    </lineage>
</organism>
<dbReference type="WBParaSite" id="EVEC_0001197801-mRNA-1">
    <property type="protein sequence ID" value="EVEC_0001197801-mRNA-1"/>
    <property type="gene ID" value="EVEC_0001197801"/>
</dbReference>
<dbReference type="AlphaFoldDB" id="A0A0N4VM27"/>
<name>A0A0N4VM27_ENTVE</name>
<evidence type="ECO:0000313" key="1">
    <source>
        <dbReference type="EMBL" id="VDD96471.1"/>
    </source>
</evidence>
<dbReference type="Proteomes" id="UP000274131">
    <property type="component" value="Unassembled WGS sequence"/>
</dbReference>
<sequence>MCAGLWQIGAAVGLTNCVGQLTNSQLFMGSPCMAVAAGSNSAFSSPSPTFPYNFCSTQQPSFFQGEQGLPSTSGVVYNVGTLSDSNNNNNYESVF</sequence>
<protein>
    <submittedName>
        <fullName evidence="1 3">Uncharacterized protein</fullName>
    </submittedName>
</protein>
<reference evidence="3" key="1">
    <citation type="submission" date="2017-02" db="UniProtKB">
        <authorList>
            <consortium name="WormBaseParasite"/>
        </authorList>
    </citation>
    <scope>IDENTIFICATION</scope>
</reference>
<gene>
    <name evidence="1" type="ORF">EVEC_LOCUS11222</name>
</gene>
<evidence type="ECO:0000313" key="2">
    <source>
        <dbReference type="Proteomes" id="UP000274131"/>
    </source>
</evidence>